<dbReference type="Gene3D" id="3.40.50.150">
    <property type="entry name" value="Vaccinia Virus protein VP39"/>
    <property type="match status" value="1"/>
</dbReference>
<dbReference type="SUPFAM" id="SSF53335">
    <property type="entry name" value="S-adenosyl-L-methionine-dependent methyltransferases"/>
    <property type="match status" value="1"/>
</dbReference>
<dbReference type="PANTHER" id="PTHR13393:SF0">
    <property type="entry name" value="RNA N6-ADENOSINE-METHYLTRANSFERASE METTL16"/>
    <property type="match status" value="1"/>
</dbReference>
<dbReference type="Proteomes" id="UP001472866">
    <property type="component" value="Chromosome 02"/>
</dbReference>
<feature type="compositionally biased region" description="Acidic residues" evidence="3">
    <location>
        <begin position="362"/>
        <end position="372"/>
    </location>
</feature>
<dbReference type="EMBL" id="CP151502">
    <property type="protein sequence ID" value="WZN59629.1"/>
    <property type="molecule type" value="Genomic_DNA"/>
</dbReference>
<dbReference type="GO" id="GO:0070475">
    <property type="term" value="P:rRNA base methylation"/>
    <property type="evidence" value="ECO:0007669"/>
    <property type="project" value="TreeGrafter"/>
</dbReference>
<evidence type="ECO:0000256" key="3">
    <source>
        <dbReference type="SAM" id="MobiDB-lite"/>
    </source>
</evidence>
<gene>
    <name evidence="4" type="ORF">HKI87_02g11550</name>
</gene>
<feature type="compositionally biased region" description="Basic residues" evidence="3">
    <location>
        <begin position="342"/>
        <end position="357"/>
    </location>
</feature>
<proteinExistence type="predicted"/>
<dbReference type="GO" id="GO:0005634">
    <property type="term" value="C:nucleus"/>
    <property type="evidence" value="ECO:0007669"/>
    <property type="project" value="TreeGrafter"/>
</dbReference>
<dbReference type="GO" id="GO:0008168">
    <property type="term" value="F:methyltransferase activity"/>
    <property type="evidence" value="ECO:0007669"/>
    <property type="project" value="UniProtKB-KW"/>
</dbReference>
<keyword evidence="5" id="KW-1185">Reference proteome</keyword>
<reference evidence="4 5" key="1">
    <citation type="submission" date="2024-03" db="EMBL/GenBank/DDBJ databases">
        <title>Complete genome sequence of the green alga Chloropicon roscoffensis RCC1871.</title>
        <authorList>
            <person name="Lemieux C."/>
            <person name="Pombert J.-F."/>
            <person name="Otis C."/>
            <person name="Turmel M."/>
        </authorList>
    </citation>
    <scope>NUCLEOTIDE SEQUENCE [LARGE SCALE GENOMIC DNA]</scope>
    <source>
        <strain evidence="4 5">RCC1871</strain>
    </source>
</reference>
<organism evidence="4 5">
    <name type="scientific">Chloropicon roscoffensis</name>
    <dbReference type="NCBI Taxonomy" id="1461544"/>
    <lineage>
        <taxon>Eukaryota</taxon>
        <taxon>Viridiplantae</taxon>
        <taxon>Chlorophyta</taxon>
        <taxon>Chloropicophyceae</taxon>
        <taxon>Chloropicales</taxon>
        <taxon>Chloropicaceae</taxon>
        <taxon>Chloropicon</taxon>
    </lineage>
</organism>
<keyword evidence="2" id="KW-0808">Transferase</keyword>
<evidence type="ECO:0000313" key="4">
    <source>
        <dbReference type="EMBL" id="WZN59629.1"/>
    </source>
</evidence>
<keyword evidence="1" id="KW-0489">Methyltransferase</keyword>
<dbReference type="InterPro" id="IPR029063">
    <property type="entry name" value="SAM-dependent_MTases_sf"/>
</dbReference>
<dbReference type="PANTHER" id="PTHR13393">
    <property type="entry name" value="SAM-DEPENDENT METHYLTRANSFERASE"/>
    <property type="match status" value="1"/>
</dbReference>
<sequence length="385" mass="41927">MAQEARGDPPRDDVLLRGSSSFSAFEAPSRRASGVSRREYRDKKQDFAKLAEACPALRAHLVPRPCGRKGETIDFEREESVEELTRCTLSHEFGVSWERPPDSLIPPVPNRYTYLLWLRDLLASTGHLGSSAPEARGVDVGTGGTLIYPLLGASAFGWRFLATECCAESLRWARRNLAANPRLGGLIEVRDSGGGYLAGVLDDGDGGGGAATYDFTMCNPPFFDEAEERTLHKPGHGGRANELRCPGGELAFASSLVDDSIVLGPRVTWYTTMVGRKRTLGALVSRLRGEDRVKEFRTTTFVCGRTTRWGLAWTLSSVSLVPGFGALGGASGEAQAEGREEKKRRRREAKREKKRLARERGEGEEEGGDEDVLAAMGFGGFGGKK</sequence>
<feature type="region of interest" description="Disordered" evidence="3">
    <location>
        <begin position="329"/>
        <end position="385"/>
    </location>
</feature>
<feature type="compositionally biased region" description="Basic and acidic residues" evidence="3">
    <location>
        <begin position="1"/>
        <end position="15"/>
    </location>
</feature>
<dbReference type="AlphaFoldDB" id="A0AAX4P1F1"/>
<evidence type="ECO:0000256" key="1">
    <source>
        <dbReference type="ARBA" id="ARBA00022603"/>
    </source>
</evidence>
<dbReference type="Pfam" id="PF05971">
    <property type="entry name" value="Methyltransf_10"/>
    <property type="match status" value="1"/>
</dbReference>
<evidence type="ECO:0000313" key="5">
    <source>
        <dbReference type="Proteomes" id="UP001472866"/>
    </source>
</evidence>
<protein>
    <submittedName>
        <fullName evidence="4">U6 small nuclear RNA (Adenine-(43)-N(6))-methyltransferase</fullName>
    </submittedName>
</protein>
<dbReference type="InterPro" id="IPR010286">
    <property type="entry name" value="METTL16/RlmF"/>
</dbReference>
<feature type="region of interest" description="Disordered" evidence="3">
    <location>
        <begin position="1"/>
        <end position="20"/>
    </location>
</feature>
<name>A0AAX4P1F1_9CHLO</name>
<accession>A0AAX4P1F1</accession>
<evidence type="ECO:0000256" key="2">
    <source>
        <dbReference type="ARBA" id="ARBA00022679"/>
    </source>
</evidence>